<dbReference type="PROSITE" id="PS51779">
    <property type="entry name" value="POTRA"/>
    <property type="match status" value="5"/>
</dbReference>
<dbReference type="NCBIfam" id="TIGR03303">
    <property type="entry name" value="OM_YaeT"/>
    <property type="match status" value="1"/>
</dbReference>
<gene>
    <name evidence="11" type="primary">yaeT</name>
    <name evidence="8" type="synonym">bamA</name>
    <name evidence="11" type="ORF">NCTC10717_02121</name>
</gene>
<dbReference type="PIRSF" id="PIRSF006076">
    <property type="entry name" value="OM_assembly_OMP85"/>
    <property type="match status" value="1"/>
</dbReference>
<keyword evidence="12" id="KW-1185">Reference proteome</keyword>
<keyword evidence="6 8" id="KW-0472">Membrane</keyword>
<evidence type="ECO:0000256" key="7">
    <source>
        <dbReference type="ARBA" id="ARBA00023237"/>
    </source>
</evidence>
<feature type="domain" description="POTRA" evidence="10">
    <location>
        <begin position="179"/>
        <end position="267"/>
    </location>
</feature>
<name>A0A380N252_9GAMM</name>
<keyword evidence="7 8" id="KW-0998">Cell outer membrane</keyword>
<comment type="function">
    <text evidence="8">Part of the outer membrane protein assembly complex, which is involved in assembly and insertion of beta-barrel proteins into the outer membrane.</text>
</comment>
<feature type="domain" description="POTRA" evidence="10">
    <location>
        <begin position="96"/>
        <end position="176"/>
    </location>
</feature>
<dbReference type="Pfam" id="PF07244">
    <property type="entry name" value="POTRA"/>
    <property type="match status" value="4"/>
</dbReference>
<comment type="similarity">
    <text evidence="8">Belongs to the BamA family.</text>
</comment>
<feature type="domain" description="POTRA" evidence="10">
    <location>
        <begin position="351"/>
        <end position="425"/>
    </location>
</feature>
<dbReference type="HAMAP" id="MF_01430">
    <property type="entry name" value="OM_assembly_BamA"/>
    <property type="match status" value="1"/>
</dbReference>
<reference evidence="11 12" key="1">
    <citation type="submission" date="2018-06" db="EMBL/GenBank/DDBJ databases">
        <authorList>
            <consortium name="Pathogen Informatics"/>
            <person name="Doyle S."/>
        </authorList>
    </citation>
    <scope>NUCLEOTIDE SEQUENCE [LARGE SCALE GENOMIC DNA]</scope>
    <source>
        <strain evidence="11 12">NCTC10717</strain>
    </source>
</reference>
<feature type="domain" description="POTRA" evidence="10">
    <location>
        <begin position="28"/>
        <end position="95"/>
    </location>
</feature>
<dbReference type="GO" id="GO:0051205">
    <property type="term" value="P:protein insertion into membrane"/>
    <property type="evidence" value="ECO:0007669"/>
    <property type="project" value="UniProtKB-UniRule"/>
</dbReference>
<dbReference type="InterPro" id="IPR023707">
    <property type="entry name" value="OM_assembly_BamA"/>
</dbReference>
<feature type="signal peptide" evidence="8">
    <location>
        <begin position="1"/>
        <end position="25"/>
    </location>
</feature>
<dbReference type="Pfam" id="PF01103">
    <property type="entry name" value="Omp85"/>
    <property type="match status" value="1"/>
</dbReference>
<evidence type="ECO:0000256" key="5">
    <source>
        <dbReference type="ARBA" id="ARBA00022737"/>
    </source>
</evidence>
<dbReference type="PANTHER" id="PTHR12815:SF23">
    <property type="entry name" value="OUTER MEMBRANE PROTEIN ASSEMBLY FACTOR BAMA"/>
    <property type="match status" value="1"/>
</dbReference>
<dbReference type="RefSeq" id="WP_245888152.1">
    <property type="nucleotide sequence ID" value="NZ_UHIA01000004.1"/>
</dbReference>
<evidence type="ECO:0000256" key="2">
    <source>
        <dbReference type="ARBA" id="ARBA00022452"/>
    </source>
</evidence>
<evidence type="ECO:0000259" key="10">
    <source>
        <dbReference type="PROSITE" id="PS51779"/>
    </source>
</evidence>
<dbReference type="GO" id="GO:0043165">
    <property type="term" value="P:Gram-negative-bacterium-type cell outer membrane assembly"/>
    <property type="evidence" value="ECO:0007669"/>
    <property type="project" value="UniProtKB-UniRule"/>
</dbReference>
<evidence type="ECO:0000313" key="12">
    <source>
        <dbReference type="Proteomes" id="UP000254575"/>
    </source>
</evidence>
<evidence type="ECO:0000256" key="8">
    <source>
        <dbReference type="HAMAP-Rule" id="MF_01430"/>
    </source>
</evidence>
<keyword evidence="5 8" id="KW-0677">Repeat</keyword>
<evidence type="ECO:0000256" key="6">
    <source>
        <dbReference type="ARBA" id="ARBA00023136"/>
    </source>
</evidence>
<keyword evidence="2 8" id="KW-1134">Transmembrane beta strand</keyword>
<evidence type="ECO:0000256" key="1">
    <source>
        <dbReference type="ARBA" id="ARBA00004370"/>
    </source>
</evidence>
<dbReference type="EMBL" id="UHIA01000004">
    <property type="protein sequence ID" value="SUO98376.1"/>
    <property type="molecule type" value="Genomic_DNA"/>
</dbReference>
<dbReference type="PANTHER" id="PTHR12815">
    <property type="entry name" value="SORTING AND ASSEMBLY MACHINERY SAMM50 PROTEIN FAMILY MEMBER"/>
    <property type="match status" value="1"/>
</dbReference>
<comment type="subunit">
    <text evidence="8">Part of the Bam complex.</text>
</comment>
<comment type="subcellular location">
    <subcellularLocation>
        <location evidence="8">Cell outer membrane</location>
    </subcellularLocation>
    <subcellularLocation>
        <location evidence="1">Membrane</location>
    </subcellularLocation>
</comment>
<dbReference type="InterPro" id="IPR034746">
    <property type="entry name" value="POTRA"/>
</dbReference>
<evidence type="ECO:0000256" key="9">
    <source>
        <dbReference type="NCBIfam" id="TIGR03303"/>
    </source>
</evidence>
<evidence type="ECO:0000256" key="4">
    <source>
        <dbReference type="ARBA" id="ARBA00022729"/>
    </source>
</evidence>
<dbReference type="InterPro" id="IPR039910">
    <property type="entry name" value="D15-like"/>
</dbReference>
<dbReference type="Gene3D" id="2.40.160.50">
    <property type="entry name" value="membrane protein fhac: a member of the omp85/tpsb transporter family"/>
    <property type="match status" value="1"/>
</dbReference>
<dbReference type="Gene3D" id="3.10.20.310">
    <property type="entry name" value="membrane protein fhac"/>
    <property type="match status" value="5"/>
</dbReference>
<keyword evidence="3 8" id="KW-0812">Transmembrane</keyword>
<proteinExistence type="inferred from homology"/>
<evidence type="ECO:0000256" key="3">
    <source>
        <dbReference type="ARBA" id="ARBA00022692"/>
    </source>
</evidence>
<protein>
    <recommendedName>
        <fullName evidence="8 9">Outer membrane protein assembly factor BamA</fullName>
    </recommendedName>
</protein>
<organism evidence="11 12">
    <name type="scientific">Suttonella indologenes</name>
    <dbReference type="NCBI Taxonomy" id="13276"/>
    <lineage>
        <taxon>Bacteria</taxon>
        <taxon>Pseudomonadati</taxon>
        <taxon>Pseudomonadota</taxon>
        <taxon>Gammaproteobacteria</taxon>
        <taxon>Cardiobacteriales</taxon>
        <taxon>Cardiobacteriaceae</taxon>
        <taxon>Suttonella</taxon>
    </lineage>
</organism>
<dbReference type="AlphaFoldDB" id="A0A380N252"/>
<keyword evidence="4 8" id="KW-0732">Signal</keyword>
<dbReference type="InterPro" id="IPR000184">
    <property type="entry name" value="Bac_surfAg_D15"/>
</dbReference>
<feature type="domain" description="POTRA" evidence="10">
    <location>
        <begin position="270"/>
        <end position="348"/>
    </location>
</feature>
<dbReference type="GO" id="GO:1990063">
    <property type="term" value="C:Bam protein complex"/>
    <property type="evidence" value="ECO:0007669"/>
    <property type="project" value="TreeGrafter"/>
</dbReference>
<feature type="chain" id="PRO_5017092306" description="Outer membrane protein assembly factor BamA" evidence="8">
    <location>
        <begin position="26"/>
        <end position="766"/>
    </location>
</feature>
<sequence length="766" mass="85695" precursor="true">MLMNLFRPQFLALAVAAAAQSSAFAESFVVQDIRVEGLQRVAPGTVFSYLPVQIGQQFDTDNSAQAVTDLYAINLFSRINLARDGNTLVVQVEEFPIISSIELKGNSSLSSSNVKQAFAKAGFAEGQPFNPAMLQEMQNQLYGQYHAQSKFQVNIDAQVNTLPRGRVEVVFTIDEGRTAQYKSIDFVGNRIYSDEQLAKLFDTSTTGWLSFMSKNDQINNERMQADYERLENFYKDRGFMDFAITSVQTALSEDKTRMFLTVNVDEGETYTIKDYRVSGDLIVPESELLSLIQVQKEQFFNHSAIKASTEAIRNRLADEGFGKADVRIVPDVDRLKREVALNFVIQSGPRVTVRRIEFTGNAKSYDSVLRRELRQQEMAPYSASDLERSEQRIRRLPQIEKIEKALRPVPGHPDQVDVVYTVAERSTSYIQGGIGYGQSSGALFSLEYADDNFLGTGNRFNINFGKGSYVQSYGLSVTNPYFTDDGISARFSFNYDEYDYDEEDLSDWTSDNLALMLNFGYPISEYQSVFLGGGYRQVKIHTGANVASEINDFLKDNGKTFNEFVLTGSWLRDTTDDAYMPTTGSQNSLSLELVVPGSDATYYRSDFKHRSFFSGQSEDSLVFSLHGNVSYGNSYGDLKGGLPFYRHYYAGGINSVRGYQYGSVGPRYKNNDYAGGDFRVTGGAELMLPVSFSGRERNLRVGAFADAGGVWNKVSDFDTADMRYSTGLFLQWISPIGPLNLSYAVPLNKKTGDDTEAFQFTIGTTF</sequence>
<dbReference type="Proteomes" id="UP000254575">
    <property type="component" value="Unassembled WGS sequence"/>
</dbReference>
<dbReference type="InterPro" id="IPR010827">
    <property type="entry name" value="BamA/TamA_POTRA"/>
</dbReference>
<accession>A0A380N252</accession>
<evidence type="ECO:0000313" key="11">
    <source>
        <dbReference type="EMBL" id="SUO98376.1"/>
    </source>
</evidence>